<protein>
    <submittedName>
        <fullName evidence="1">Uncharacterized protein</fullName>
    </submittedName>
</protein>
<dbReference type="EMBL" id="BMKS01000025">
    <property type="protein sequence ID" value="GGG51376.1"/>
    <property type="molecule type" value="Genomic_DNA"/>
</dbReference>
<reference evidence="1 2" key="1">
    <citation type="journal article" date="2014" name="Int. J. Syst. Evol. Microbiol.">
        <title>Complete genome sequence of Corynebacterium casei LMG S-19264T (=DSM 44701T), isolated from a smear-ripened cheese.</title>
        <authorList>
            <consortium name="US DOE Joint Genome Institute (JGI-PGF)"/>
            <person name="Walter F."/>
            <person name="Albersmeier A."/>
            <person name="Kalinowski J."/>
            <person name="Ruckert C."/>
        </authorList>
    </citation>
    <scope>NUCLEOTIDE SEQUENCE [LARGE SCALE GENOMIC DNA]</scope>
    <source>
        <strain evidence="1 2">CGMCC 1.16330</strain>
    </source>
</reference>
<dbReference type="RefSeq" id="WP_188904108.1">
    <property type="nucleotide sequence ID" value="NZ_BMKS01000025.1"/>
</dbReference>
<accession>A0A8J3ED12</accession>
<proteinExistence type="predicted"/>
<dbReference type="AlphaFoldDB" id="A0A8J3ED12"/>
<keyword evidence="2" id="KW-1185">Reference proteome</keyword>
<organism evidence="1 2">
    <name type="scientific">Caldovatus sediminis</name>
    <dbReference type="NCBI Taxonomy" id="2041189"/>
    <lineage>
        <taxon>Bacteria</taxon>
        <taxon>Pseudomonadati</taxon>
        <taxon>Pseudomonadota</taxon>
        <taxon>Alphaproteobacteria</taxon>
        <taxon>Acetobacterales</taxon>
        <taxon>Roseomonadaceae</taxon>
        <taxon>Caldovatus</taxon>
    </lineage>
</organism>
<gene>
    <name evidence="1" type="ORF">GCM10010964_43260</name>
</gene>
<sequence>MTFHADPSDLKVEDNLPLPARVRARERNDRIRALLRALRPGQSAFLPCPEGMKPTCWRSRIAVVASRLLGARQVATAHREENGLCGVRVWRLGGPDA</sequence>
<evidence type="ECO:0000313" key="2">
    <source>
        <dbReference type="Proteomes" id="UP000597507"/>
    </source>
</evidence>
<evidence type="ECO:0000313" key="1">
    <source>
        <dbReference type="EMBL" id="GGG51376.1"/>
    </source>
</evidence>
<name>A0A8J3ED12_9PROT</name>
<comment type="caution">
    <text evidence="1">The sequence shown here is derived from an EMBL/GenBank/DDBJ whole genome shotgun (WGS) entry which is preliminary data.</text>
</comment>
<dbReference type="Proteomes" id="UP000597507">
    <property type="component" value="Unassembled WGS sequence"/>
</dbReference>